<keyword evidence="2" id="KW-1185">Reference proteome</keyword>
<dbReference type="Proteomes" id="UP000596381">
    <property type="component" value="Segment"/>
</dbReference>
<gene>
    <name evidence="1" type="ORF">vBKpMFBKp24_202</name>
</gene>
<reference evidence="1 2" key="1">
    <citation type="submission" date="2020-12" db="EMBL/GenBank/DDBJ databases">
        <title>Genomic characterization of four novel bacteriophages infecting Klebsiella pneumoniae.</title>
        <authorList>
            <person name="Estrada Bonilla B."/>
            <person name="Costa A.R."/>
            <person name="van Rossum T."/>
            <person name="Hagedoorn S."/>
            <person name="Wallinga H."/>
            <person name="Xiao M."/>
            <person name="Song W."/>
            <person name="Haas P.-J."/>
            <person name="Nobrega F.L."/>
            <person name="Brouns S.J.J."/>
        </authorList>
    </citation>
    <scope>NUCLEOTIDE SEQUENCE [LARGE SCALE GENOMIC DNA]</scope>
</reference>
<accession>A0A7U0J5C0</accession>
<dbReference type="EMBL" id="MW394391">
    <property type="protein sequence ID" value="QQV92098.1"/>
    <property type="molecule type" value="Genomic_DNA"/>
</dbReference>
<protein>
    <submittedName>
        <fullName evidence="1">Uncharacterized protein</fullName>
    </submittedName>
</protein>
<sequence>MIILPNEKSVVTQNAVHPLVPEMIVDLAEKDGEGTTVNVIPKKSLFDHPAAKLYPMFTYTKNNDYHWLSIVERPVEGKVVVRFTCSTPGKGAWFDCSPEGRIMRWFGEFIYEYLLRTPNIDIRPYGLFQCDDRYPLNLKTLSPFFEVIEEYVTERGIIVPVFNTENLSPGQQLKPKITEQYHALFGGIKARVSMRAEIDYVFDQTKWLNSNGSFKPARYFTVTPALSLPQYDERYAITITEEGFSNVALYPKNQAIVEAWLKAIVTGM</sequence>
<organism evidence="1 2">
    <name type="scientific">Klebsiella phage vB_KpM_FBKp24</name>
    <dbReference type="NCBI Taxonomy" id="2801834"/>
    <lineage>
        <taxon>Viruses</taxon>
        <taxon>Duplodnaviria</taxon>
        <taxon>Heunggongvirae</taxon>
        <taxon>Uroviricota</taxon>
        <taxon>Caudoviricetes</taxon>
        <taxon>Chimalliviridae</taxon>
        <taxon>Maaswegvirus</taxon>
        <taxon>Maaswegvirus Kp24</taxon>
    </lineage>
</organism>
<evidence type="ECO:0000313" key="2">
    <source>
        <dbReference type="Proteomes" id="UP000596381"/>
    </source>
</evidence>
<name>A0A7U0J5C0_9CAUD</name>
<proteinExistence type="predicted"/>
<evidence type="ECO:0000313" key="1">
    <source>
        <dbReference type="EMBL" id="QQV92098.1"/>
    </source>
</evidence>